<dbReference type="HOGENOM" id="CLU_2318302_0_0_5"/>
<accession>A4WWW0</accession>
<dbReference type="AlphaFoldDB" id="A4WWW0"/>
<evidence type="ECO:0000256" key="1">
    <source>
        <dbReference type="SAM" id="MobiDB-lite"/>
    </source>
</evidence>
<feature type="region of interest" description="Disordered" evidence="1">
    <location>
        <begin position="1"/>
        <end position="30"/>
    </location>
</feature>
<protein>
    <submittedName>
        <fullName evidence="2">Uncharacterized protein</fullName>
    </submittedName>
</protein>
<evidence type="ECO:0000313" key="2">
    <source>
        <dbReference type="EMBL" id="ABP71874.1"/>
    </source>
</evidence>
<sequence>MTLVRSGGRTNSGWQSGSGSLRRRARRPPSRRIGSVAVVVTVHLLEGADVPQLAGVALGGEVGGNRFGGLSGSQGAMIMFHGRSPLAFDINLTVFLTSP</sequence>
<feature type="compositionally biased region" description="Basic residues" evidence="1">
    <location>
        <begin position="21"/>
        <end position="30"/>
    </location>
</feature>
<dbReference type="STRING" id="349102.Rsph17025_2988"/>
<organism evidence="2">
    <name type="scientific">Cereibacter sphaeroides (strain ATCC 17025 / ATH 2.4.3)</name>
    <name type="common">Rhodobacter sphaeroides</name>
    <dbReference type="NCBI Taxonomy" id="349102"/>
    <lineage>
        <taxon>Bacteria</taxon>
        <taxon>Pseudomonadati</taxon>
        <taxon>Pseudomonadota</taxon>
        <taxon>Alphaproteobacteria</taxon>
        <taxon>Rhodobacterales</taxon>
        <taxon>Paracoccaceae</taxon>
        <taxon>Cereibacter</taxon>
    </lineage>
</organism>
<dbReference type="KEGG" id="rsq:Rsph17025_2988"/>
<name>A4WWW0_CERS5</name>
<proteinExistence type="predicted"/>
<reference evidence="2" key="1">
    <citation type="submission" date="2007-04" db="EMBL/GenBank/DDBJ databases">
        <title>Complete sequence of chromosome of Rhodobacter sphaeroides ATCC 17025.</title>
        <authorList>
            <consortium name="US DOE Joint Genome Institute"/>
            <person name="Copeland A."/>
            <person name="Lucas S."/>
            <person name="Lapidus A."/>
            <person name="Barry K."/>
            <person name="Detter J.C."/>
            <person name="Glavina del Rio T."/>
            <person name="Hammon N."/>
            <person name="Israni S."/>
            <person name="Dalin E."/>
            <person name="Tice H."/>
            <person name="Pitluck S."/>
            <person name="Chertkov O."/>
            <person name="Brettin T."/>
            <person name="Bruce D."/>
            <person name="Han C."/>
            <person name="Schmutz J."/>
            <person name="Larimer F."/>
            <person name="Land M."/>
            <person name="Hauser L."/>
            <person name="Kyrpides N."/>
            <person name="Kim E."/>
            <person name="Richardson P."/>
            <person name="Mackenzie C."/>
            <person name="Choudhary M."/>
            <person name="Donohue T.J."/>
            <person name="Kaplan S."/>
        </authorList>
    </citation>
    <scope>NUCLEOTIDE SEQUENCE [LARGE SCALE GENOMIC DNA]</scope>
    <source>
        <strain evidence="2">ATCC 17025</strain>
    </source>
</reference>
<dbReference type="EMBL" id="CP000661">
    <property type="protein sequence ID" value="ABP71874.1"/>
    <property type="molecule type" value="Genomic_DNA"/>
</dbReference>
<gene>
    <name evidence="2" type="ordered locus">Rsph17025_2988</name>
</gene>